<dbReference type="InterPro" id="IPR016024">
    <property type="entry name" value="ARM-type_fold"/>
</dbReference>
<feature type="compositionally biased region" description="Basic and acidic residues" evidence="11">
    <location>
        <begin position="359"/>
        <end position="374"/>
    </location>
</feature>
<evidence type="ECO:0000256" key="9">
    <source>
        <dbReference type="ARBA" id="ARBA00023306"/>
    </source>
</evidence>
<evidence type="ECO:0000259" key="12">
    <source>
        <dbReference type="SMART" id="SM00333"/>
    </source>
</evidence>
<evidence type="ECO:0000256" key="1">
    <source>
        <dbReference type="ARBA" id="ARBA00004123"/>
    </source>
</evidence>
<feature type="compositionally biased region" description="Basic and acidic residues" evidence="11">
    <location>
        <begin position="1"/>
        <end position="16"/>
    </location>
</feature>
<dbReference type="GO" id="GO:0009556">
    <property type="term" value="P:microsporogenesis"/>
    <property type="evidence" value="ECO:0007669"/>
    <property type="project" value="UniProtKB-ARBA"/>
</dbReference>
<feature type="compositionally biased region" description="Basic residues" evidence="11">
    <location>
        <begin position="448"/>
        <end position="458"/>
    </location>
</feature>
<feature type="compositionally biased region" description="Polar residues" evidence="11">
    <location>
        <begin position="755"/>
        <end position="769"/>
    </location>
</feature>
<dbReference type="PANTHER" id="PTHR12663">
    <property type="entry name" value="ANDROGEN INDUCED INHIBITOR OF PROLIFERATION AS3 / PDS5-RELATED"/>
    <property type="match status" value="1"/>
</dbReference>
<feature type="compositionally biased region" description="Basic and acidic residues" evidence="11">
    <location>
        <begin position="583"/>
        <end position="596"/>
    </location>
</feature>
<feature type="compositionally biased region" description="Basic and acidic residues" evidence="11">
    <location>
        <begin position="863"/>
        <end position="875"/>
    </location>
</feature>
<dbReference type="Pfam" id="PF20168">
    <property type="entry name" value="PDS5"/>
    <property type="match status" value="1"/>
</dbReference>
<feature type="region of interest" description="Disordered" evidence="11">
    <location>
        <begin position="730"/>
        <end position="949"/>
    </location>
</feature>
<feature type="compositionally biased region" description="Basic and acidic residues" evidence="11">
    <location>
        <begin position="642"/>
        <end position="653"/>
    </location>
</feature>
<feature type="compositionally biased region" description="Basic residues" evidence="11">
    <location>
        <begin position="375"/>
        <end position="384"/>
    </location>
</feature>
<sequence length="949" mass="102753">MASADKELEEQLREAGSKLVDPPSSVDELLPLLDQIESYLSRVEQSPTESMQNALSSSLKALIADKLLRHSDEDVKVAVASCISEITRITAPDAPYDDDQMKEVFQLIVSSFENLHDTSSRSYAKRTSIIETVAKVRSCVVMLDLDCDSLIVEMFQHFFKAVRGHHPENVLSSIETIMTLVIEESEDIPMDMLSPILASVKKGNEEFSPNAQNLGERVLESCATKLKPYLTEAVKTLGISLGDYSKVLASICQEASGSLEQNDACASSVNDEDEGKPAKATLNESTQVTEEDAEKATPPQEVTVVDGQSSKLVTSNGTVQSTEDNLLEDPKSLKKQDITNSEHSTGLNIPSNEDPDNVSTEKVDNTEQKPEQATKRRRKQHHSRKLAEPSKGSAEKMIGSTEFEGPSENDKESHAKISSGKVGINESEVVASPSPSPSESHPNEIRSKKPGRANKRGRPAKEVVISSEDVTRKSPEVTSDSKAKRTKRGRSAKEVVVSSEDVTRKLSEVTGDSDAKPTKKGKPAKEVVICSEDVTKKSSEVTSDSDAKPTKRFAKKAPVGGSDRKKSNAVDSVEKTSGNISDSEGKRRSAKKEDGTKGVGSSSRKLKENKKKQAKVSDLDVAKSAKDEEKETVSSPKSGTRLIKDEQYLEETLKTNSKRKTTPGKENKSDIKVYGENLVGSRVEVWWPDDREFYIGTIESFDSAKKKHKVAYDDGDIEILNLRKEIWKTVQEGDDHASPDVSADMNSNKRRKKSAGQSVKGGNTDTVTQSGGAASSKSKGESAKSGHKLKDGSKVDSKSKDSKSIGKSEDGIGSKSKDHVSRSGSNKSAESARVKTESSDIDAPRTSKSKNEDISKPKFSSKTKQETPQKPKKETSSTPASKGRPPRSRGKSSVNASGKIKSGSSKKKDAKNELSADSTEKAKDTKGKASSSSKAQGTAAKAGKKRRRG</sequence>
<comment type="subcellular location">
    <subcellularLocation>
        <location evidence="1">Nucleus</location>
    </subcellularLocation>
</comment>
<feature type="compositionally biased region" description="Polar residues" evidence="11">
    <location>
        <begin position="338"/>
        <end position="351"/>
    </location>
</feature>
<dbReference type="SUPFAM" id="SSF63748">
    <property type="entry name" value="Tudor/PWWP/MBT"/>
    <property type="match status" value="1"/>
</dbReference>
<keyword evidence="7" id="KW-0234">DNA repair</keyword>
<dbReference type="InterPro" id="IPR002999">
    <property type="entry name" value="Tudor"/>
</dbReference>
<name>A0AAE1JPY4_9FABA</name>
<keyword evidence="8" id="KW-0539">Nucleus</keyword>
<comment type="function">
    <text evidence="10">Cohesin cofactor dispensable during the meiotic division but playing an important role in DNA repair by homologous recombination (HR) probably by helping SMC5/SMC6 complex. Regulator of sister chromatid cohesion in mitosis which may stabilize cohesin complex association with chromatin. May couple sister chromatid cohesion during mitosis to DNA replication. Cohesion ensures that chromosome partitioning is accurate in both meiotic and mitotic cells and plays an important role in DNA repair.</text>
</comment>
<dbReference type="SUPFAM" id="SSF48371">
    <property type="entry name" value="ARM repeat"/>
    <property type="match status" value="1"/>
</dbReference>
<evidence type="ECO:0000313" key="14">
    <source>
        <dbReference type="Proteomes" id="UP001293593"/>
    </source>
</evidence>
<dbReference type="FunFam" id="2.30.30.140:FF:000033">
    <property type="entry name" value="Binding protein"/>
    <property type="match status" value="1"/>
</dbReference>
<feature type="compositionally biased region" description="Basic and acidic residues" evidence="11">
    <location>
        <begin position="533"/>
        <end position="549"/>
    </location>
</feature>
<comment type="caution">
    <text evidence="13">The sequence shown here is derived from an EMBL/GenBank/DDBJ whole genome shotgun (WGS) entry which is preliminary data.</text>
</comment>
<evidence type="ECO:0000256" key="5">
    <source>
        <dbReference type="ARBA" id="ARBA00022763"/>
    </source>
</evidence>
<evidence type="ECO:0000256" key="8">
    <source>
        <dbReference type="ARBA" id="ARBA00023242"/>
    </source>
</evidence>
<dbReference type="GO" id="GO:0000785">
    <property type="term" value="C:chromatin"/>
    <property type="evidence" value="ECO:0007669"/>
    <property type="project" value="TreeGrafter"/>
</dbReference>
<feature type="compositionally biased region" description="Basic and acidic residues" evidence="11">
    <location>
        <begin position="615"/>
        <end position="632"/>
    </location>
</feature>
<feature type="compositionally biased region" description="Basic and acidic residues" evidence="11">
    <location>
        <begin position="778"/>
        <end position="821"/>
    </location>
</feature>
<dbReference type="SMART" id="SM00333">
    <property type="entry name" value="TUDOR"/>
    <property type="match status" value="1"/>
</dbReference>
<dbReference type="EMBL" id="JAWXYG010000004">
    <property type="protein sequence ID" value="KAK4274491.1"/>
    <property type="molecule type" value="Genomic_DNA"/>
</dbReference>
<keyword evidence="3" id="KW-0132">Cell division</keyword>
<feature type="compositionally biased region" description="Basic and acidic residues" evidence="11">
    <location>
        <begin position="906"/>
        <end position="927"/>
    </location>
</feature>
<proteinExistence type="inferred from homology"/>
<dbReference type="Gene3D" id="2.30.30.140">
    <property type="match status" value="1"/>
</dbReference>
<protein>
    <recommendedName>
        <fullName evidence="12">Tudor domain-containing protein</fullName>
    </recommendedName>
</protein>
<dbReference type="Proteomes" id="UP001293593">
    <property type="component" value="Unassembled WGS sequence"/>
</dbReference>
<feature type="compositionally biased region" description="Polar residues" evidence="11">
    <location>
        <begin position="260"/>
        <end position="269"/>
    </location>
</feature>
<keyword evidence="4" id="KW-0677">Repeat</keyword>
<dbReference type="GO" id="GO:0005634">
    <property type="term" value="C:nucleus"/>
    <property type="evidence" value="ECO:0007669"/>
    <property type="project" value="UniProtKB-SubCell"/>
</dbReference>
<dbReference type="GO" id="GO:0006281">
    <property type="term" value="P:DNA repair"/>
    <property type="evidence" value="ECO:0007669"/>
    <property type="project" value="UniProtKB-KW"/>
</dbReference>
<dbReference type="GO" id="GO:0007064">
    <property type="term" value="P:mitotic sister chromatid cohesion"/>
    <property type="evidence" value="ECO:0007669"/>
    <property type="project" value="InterPro"/>
</dbReference>
<keyword evidence="6" id="KW-0498">Mitosis</keyword>
<evidence type="ECO:0000256" key="7">
    <source>
        <dbReference type="ARBA" id="ARBA00023204"/>
    </source>
</evidence>
<dbReference type="PANTHER" id="PTHR12663:SF3">
    <property type="entry name" value="SISTER CHROMATID COHESION PROTEIN PDS5 HOMOLOG C"/>
    <property type="match status" value="1"/>
</dbReference>
<feature type="compositionally biased region" description="Basic and acidic residues" evidence="11">
    <location>
        <begin position="562"/>
        <end position="574"/>
    </location>
</feature>
<feature type="compositionally biased region" description="Basic and acidic residues" evidence="11">
    <location>
        <begin position="830"/>
        <end position="856"/>
    </location>
</feature>
<evidence type="ECO:0000256" key="4">
    <source>
        <dbReference type="ARBA" id="ARBA00022737"/>
    </source>
</evidence>
<feature type="compositionally biased region" description="Low complexity" evidence="11">
    <location>
        <begin position="425"/>
        <end position="440"/>
    </location>
</feature>
<gene>
    <name evidence="13" type="ORF">QN277_017700</name>
</gene>
<feature type="region of interest" description="Disordered" evidence="11">
    <location>
        <begin position="1"/>
        <end position="24"/>
    </location>
</feature>
<evidence type="ECO:0000256" key="6">
    <source>
        <dbReference type="ARBA" id="ARBA00022776"/>
    </source>
</evidence>
<feature type="compositionally biased region" description="Basic and acidic residues" evidence="11">
    <location>
        <begin position="328"/>
        <end position="337"/>
    </location>
</feature>
<feature type="compositionally biased region" description="Basic and acidic residues" evidence="11">
    <location>
        <begin position="469"/>
        <end position="483"/>
    </location>
</feature>
<organism evidence="13 14">
    <name type="scientific">Acacia crassicarpa</name>
    <name type="common">northern wattle</name>
    <dbReference type="NCBI Taxonomy" id="499986"/>
    <lineage>
        <taxon>Eukaryota</taxon>
        <taxon>Viridiplantae</taxon>
        <taxon>Streptophyta</taxon>
        <taxon>Embryophyta</taxon>
        <taxon>Tracheophyta</taxon>
        <taxon>Spermatophyta</taxon>
        <taxon>Magnoliopsida</taxon>
        <taxon>eudicotyledons</taxon>
        <taxon>Gunneridae</taxon>
        <taxon>Pentapetalae</taxon>
        <taxon>rosids</taxon>
        <taxon>fabids</taxon>
        <taxon>Fabales</taxon>
        <taxon>Fabaceae</taxon>
        <taxon>Caesalpinioideae</taxon>
        <taxon>mimosoid clade</taxon>
        <taxon>Acacieae</taxon>
        <taxon>Acacia</taxon>
    </lineage>
</organism>
<dbReference type="GO" id="GO:0035825">
    <property type="term" value="P:homologous recombination"/>
    <property type="evidence" value="ECO:0007669"/>
    <property type="project" value="UniProtKB-ARBA"/>
</dbReference>
<evidence type="ECO:0000256" key="10">
    <source>
        <dbReference type="ARBA" id="ARBA00058864"/>
    </source>
</evidence>
<dbReference type="CDD" id="cd20404">
    <property type="entry name" value="Tudor_Agenet_AtEML-like"/>
    <property type="match status" value="1"/>
</dbReference>
<reference evidence="13" key="1">
    <citation type="submission" date="2023-10" db="EMBL/GenBank/DDBJ databases">
        <title>Chromosome-level genome of the transformable northern wattle, Acacia crassicarpa.</title>
        <authorList>
            <person name="Massaro I."/>
            <person name="Sinha N.R."/>
            <person name="Poethig S."/>
            <person name="Leichty A.R."/>
        </authorList>
    </citation>
    <scope>NUCLEOTIDE SEQUENCE</scope>
    <source>
        <strain evidence="13">Acra3RX</strain>
        <tissue evidence="13">Leaf</tissue>
    </source>
</reference>
<accession>A0AAE1JPY4</accession>
<evidence type="ECO:0000313" key="13">
    <source>
        <dbReference type="EMBL" id="KAK4274491.1"/>
    </source>
</evidence>
<dbReference type="InterPro" id="IPR039776">
    <property type="entry name" value="Pds5"/>
</dbReference>
<comment type="similarity">
    <text evidence="2">Belongs to the PDS5 family.</text>
</comment>
<keyword evidence="5" id="KW-0227">DNA damage</keyword>
<dbReference type="GO" id="GO:0051301">
    <property type="term" value="P:cell division"/>
    <property type="evidence" value="ECO:0007669"/>
    <property type="project" value="UniProtKB-KW"/>
</dbReference>
<feature type="compositionally biased region" description="Basic and acidic residues" evidence="11">
    <location>
        <begin position="501"/>
        <end position="517"/>
    </location>
</feature>
<feature type="compositionally biased region" description="Polar residues" evidence="11">
    <location>
        <begin position="306"/>
        <end position="324"/>
    </location>
</feature>
<feature type="region of interest" description="Disordered" evidence="11">
    <location>
        <begin position="260"/>
        <end position="669"/>
    </location>
</feature>
<evidence type="ECO:0000256" key="11">
    <source>
        <dbReference type="SAM" id="MobiDB-lite"/>
    </source>
</evidence>
<feature type="domain" description="Tudor" evidence="12">
    <location>
        <begin position="675"/>
        <end position="734"/>
    </location>
</feature>
<keyword evidence="14" id="KW-1185">Reference proteome</keyword>
<evidence type="ECO:0000256" key="2">
    <source>
        <dbReference type="ARBA" id="ARBA00006254"/>
    </source>
</evidence>
<feature type="compositionally biased region" description="Low complexity" evidence="11">
    <location>
        <begin position="928"/>
        <end position="941"/>
    </location>
</feature>
<evidence type="ECO:0000256" key="3">
    <source>
        <dbReference type="ARBA" id="ARBA00022618"/>
    </source>
</evidence>
<dbReference type="AlphaFoldDB" id="A0AAE1JPY4"/>
<keyword evidence="9" id="KW-0131">Cell cycle</keyword>